<dbReference type="InterPro" id="IPR005119">
    <property type="entry name" value="LysR_subst-bd"/>
</dbReference>
<dbReference type="InterPro" id="IPR036390">
    <property type="entry name" value="WH_DNA-bd_sf"/>
</dbReference>
<dbReference type="InterPro" id="IPR037424">
    <property type="entry name" value="NocR_PBP2"/>
</dbReference>
<dbReference type="Pfam" id="PF03466">
    <property type="entry name" value="LysR_substrate"/>
    <property type="match status" value="1"/>
</dbReference>
<dbReference type="CDD" id="cd08415">
    <property type="entry name" value="PBP2_LysR_opines_like"/>
    <property type="match status" value="1"/>
</dbReference>
<accession>A0ABW9E5B3</accession>
<evidence type="ECO:0000259" key="5">
    <source>
        <dbReference type="PROSITE" id="PS50931"/>
    </source>
</evidence>
<dbReference type="PANTHER" id="PTHR30427">
    <property type="entry name" value="TRANSCRIPTIONAL ACTIVATOR PROTEIN LYSR"/>
    <property type="match status" value="1"/>
</dbReference>
<dbReference type="Pfam" id="PF00126">
    <property type="entry name" value="HTH_1"/>
    <property type="match status" value="1"/>
</dbReference>
<dbReference type="PANTHER" id="PTHR30427:SF1">
    <property type="entry name" value="TRANSCRIPTIONAL ACTIVATOR PROTEIN LYSR"/>
    <property type="match status" value="1"/>
</dbReference>
<dbReference type="InterPro" id="IPR036388">
    <property type="entry name" value="WH-like_DNA-bd_sf"/>
</dbReference>
<keyword evidence="3" id="KW-0238">DNA-binding</keyword>
<dbReference type="SUPFAM" id="SSF46785">
    <property type="entry name" value="Winged helix' DNA-binding domain"/>
    <property type="match status" value="1"/>
</dbReference>
<dbReference type="Proteomes" id="UP001629392">
    <property type="component" value="Unassembled WGS sequence"/>
</dbReference>
<keyword evidence="7" id="KW-1185">Reference proteome</keyword>
<evidence type="ECO:0000256" key="1">
    <source>
        <dbReference type="ARBA" id="ARBA00009437"/>
    </source>
</evidence>
<dbReference type="SUPFAM" id="SSF53850">
    <property type="entry name" value="Periplasmic binding protein-like II"/>
    <property type="match status" value="1"/>
</dbReference>
<dbReference type="PRINTS" id="PR00039">
    <property type="entry name" value="HTHLYSR"/>
</dbReference>
<comment type="similarity">
    <text evidence="1">Belongs to the LysR transcriptional regulatory family.</text>
</comment>
<sequence>MKIRQLEAFNAVMVCRTVTRAAQMLHISQPAVTRLINDLEENTGFALFDRTLGRLQPTPEAFALHEEVQRSLVGVERIERAALEIRASQRGMLQIASAPALALSFLPRAIAGFSALHTGVEISLASHASRTVLDMVVEHRCDVGFVILALTTPSAHGELLMSTRMVCAVPAAHPLAAKSTLVPEDLRNEPFVSHWRGLQSRYEIDALFASHGIERKLMVETQTSAGICSFVAAGMGIAIIDPVAALEYRGKDVVFRRFEPAIGTDFSVLLPSQRPPSLLVKKFVQHVRAFAHAQLPEDAWLR</sequence>
<proteinExistence type="inferred from homology"/>
<feature type="domain" description="HTH lysR-type" evidence="5">
    <location>
        <begin position="1"/>
        <end position="58"/>
    </location>
</feature>
<gene>
    <name evidence="6" type="ORF">PQQ73_00510</name>
</gene>
<dbReference type="PROSITE" id="PS50931">
    <property type="entry name" value="HTH_LYSR"/>
    <property type="match status" value="1"/>
</dbReference>
<dbReference type="Gene3D" id="1.10.10.10">
    <property type="entry name" value="Winged helix-like DNA-binding domain superfamily/Winged helix DNA-binding domain"/>
    <property type="match status" value="1"/>
</dbReference>
<protein>
    <submittedName>
        <fullName evidence="6">LysR substrate-binding domain-containing protein</fullName>
    </submittedName>
</protein>
<evidence type="ECO:0000313" key="6">
    <source>
        <dbReference type="EMBL" id="MFM0714809.1"/>
    </source>
</evidence>
<evidence type="ECO:0000256" key="2">
    <source>
        <dbReference type="ARBA" id="ARBA00023015"/>
    </source>
</evidence>
<dbReference type="RefSeq" id="WP_408149329.1">
    <property type="nucleotide sequence ID" value="NZ_JAQQCJ010000022.1"/>
</dbReference>
<evidence type="ECO:0000313" key="7">
    <source>
        <dbReference type="Proteomes" id="UP001629392"/>
    </source>
</evidence>
<keyword evidence="4" id="KW-0804">Transcription</keyword>
<organism evidence="6 7">
    <name type="scientific">Paraburkholderia strydomiana</name>
    <dbReference type="NCBI Taxonomy" id="1245417"/>
    <lineage>
        <taxon>Bacteria</taxon>
        <taxon>Pseudomonadati</taxon>
        <taxon>Pseudomonadota</taxon>
        <taxon>Betaproteobacteria</taxon>
        <taxon>Burkholderiales</taxon>
        <taxon>Burkholderiaceae</taxon>
        <taxon>Paraburkholderia</taxon>
    </lineage>
</organism>
<dbReference type="EMBL" id="JAQQCL010000001">
    <property type="protein sequence ID" value="MFM0714809.1"/>
    <property type="molecule type" value="Genomic_DNA"/>
</dbReference>
<keyword evidence="2" id="KW-0805">Transcription regulation</keyword>
<comment type="caution">
    <text evidence="6">The sequence shown here is derived from an EMBL/GenBank/DDBJ whole genome shotgun (WGS) entry which is preliminary data.</text>
</comment>
<name>A0ABW9E5B3_9BURK</name>
<dbReference type="Gene3D" id="3.40.190.290">
    <property type="match status" value="1"/>
</dbReference>
<reference evidence="6 7" key="1">
    <citation type="journal article" date="2024" name="Chem. Sci.">
        <title>Discovery of megapolipeptins by genome mining of a Burkholderiales bacteria collection.</title>
        <authorList>
            <person name="Paulo B.S."/>
            <person name="Recchia M.J.J."/>
            <person name="Lee S."/>
            <person name="Fergusson C.H."/>
            <person name="Romanowski S.B."/>
            <person name="Hernandez A."/>
            <person name="Krull N."/>
            <person name="Liu D.Y."/>
            <person name="Cavanagh H."/>
            <person name="Bos A."/>
            <person name="Gray C.A."/>
            <person name="Murphy B.T."/>
            <person name="Linington R.G."/>
            <person name="Eustaquio A.S."/>
        </authorList>
    </citation>
    <scope>NUCLEOTIDE SEQUENCE [LARGE SCALE GENOMIC DNA]</scope>
    <source>
        <strain evidence="6 7">RL17-350-BIC-E</strain>
    </source>
</reference>
<dbReference type="InterPro" id="IPR000847">
    <property type="entry name" value="LysR_HTH_N"/>
</dbReference>
<evidence type="ECO:0000256" key="4">
    <source>
        <dbReference type="ARBA" id="ARBA00023163"/>
    </source>
</evidence>
<evidence type="ECO:0000256" key="3">
    <source>
        <dbReference type="ARBA" id="ARBA00023125"/>
    </source>
</evidence>